<feature type="compositionally biased region" description="Pro residues" evidence="9">
    <location>
        <begin position="209"/>
        <end position="221"/>
    </location>
</feature>
<feature type="transmembrane region" description="Helical" evidence="10">
    <location>
        <begin position="12"/>
        <end position="37"/>
    </location>
</feature>
<evidence type="ECO:0000256" key="10">
    <source>
        <dbReference type="SAM" id="Phobius"/>
    </source>
</evidence>
<comment type="function">
    <text evidence="8">Component of the cytosolic iron-sulfur (Fe/S) protein assembly (CIA) machinery. Required for maturation of extramitochondrial Fe-S proteins. The NUBP1-NUBP2 heterotetramer forms a Fe-S scaffold complex, mediating the de novo assembly of an Fe-S cluster and its transfer to target apoproteins.</text>
</comment>
<comment type="subcellular location">
    <subcellularLocation>
        <location evidence="8">Cytoplasm</location>
    </subcellularLocation>
</comment>
<keyword evidence="3 8" id="KW-0479">Metal-binding</keyword>
<keyword evidence="7 8" id="KW-0411">Iron-sulfur</keyword>
<dbReference type="GO" id="GO:0140663">
    <property type="term" value="F:ATP-dependent FeS chaperone activity"/>
    <property type="evidence" value="ECO:0007669"/>
    <property type="project" value="InterPro"/>
</dbReference>
<evidence type="ECO:0000256" key="9">
    <source>
        <dbReference type="SAM" id="MobiDB-lite"/>
    </source>
</evidence>
<keyword evidence="10" id="KW-1133">Transmembrane helix</keyword>
<evidence type="ECO:0000256" key="3">
    <source>
        <dbReference type="ARBA" id="ARBA00022723"/>
    </source>
</evidence>
<feature type="binding site" evidence="8">
    <location>
        <position position="255"/>
    </location>
    <ligand>
        <name>[4Fe-4S] cluster</name>
        <dbReference type="ChEBI" id="CHEBI:49883"/>
        <label>1</label>
    </ligand>
</feature>
<keyword evidence="10" id="KW-0472">Membrane</keyword>
<gene>
    <name evidence="11" type="ORF">CSUI_001289</name>
</gene>
<dbReference type="Gene3D" id="3.40.50.300">
    <property type="entry name" value="P-loop containing nucleotide triphosphate hydrolases"/>
    <property type="match status" value="1"/>
</dbReference>
<feature type="region of interest" description="Disordered" evidence="9">
    <location>
        <begin position="93"/>
        <end position="242"/>
    </location>
</feature>
<dbReference type="InterPro" id="IPR019591">
    <property type="entry name" value="Mrp/NBP35_ATP-bd"/>
</dbReference>
<keyword evidence="5 8" id="KW-0067">ATP-binding</keyword>
<evidence type="ECO:0000256" key="5">
    <source>
        <dbReference type="ARBA" id="ARBA00022840"/>
    </source>
</evidence>
<dbReference type="GO" id="GO:0046872">
    <property type="term" value="F:metal ion binding"/>
    <property type="evidence" value="ECO:0007669"/>
    <property type="project" value="UniProtKB-KW"/>
</dbReference>
<comment type="similarity">
    <text evidence="8">Belongs to the Mrp/NBP35 ATP-binding proteins family. NUBP1/NBP35 subfamily.</text>
</comment>
<dbReference type="SUPFAM" id="SSF52540">
    <property type="entry name" value="P-loop containing nucleoside triphosphate hydrolases"/>
    <property type="match status" value="1"/>
</dbReference>
<feature type="compositionally biased region" description="Low complexity" evidence="9">
    <location>
        <begin position="125"/>
        <end position="142"/>
    </location>
</feature>
<evidence type="ECO:0000313" key="11">
    <source>
        <dbReference type="EMBL" id="PHJ24858.1"/>
    </source>
</evidence>
<evidence type="ECO:0000256" key="1">
    <source>
        <dbReference type="ARBA" id="ARBA00022485"/>
    </source>
</evidence>
<evidence type="ECO:0000256" key="7">
    <source>
        <dbReference type="ARBA" id="ARBA00023014"/>
    </source>
</evidence>
<dbReference type="OrthoDB" id="332512at2759"/>
<feature type="compositionally biased region" description="Basic and acidic residues" evidence="9">
    <location>
        <begin position="222"/>
        <end position="235"/>
    </location>
</feature>
<comment type="caution">
    <text evidence="8">Lacks conserved residue(s) required for the propagation of feature annotation.</text>
</comment>
<keyword evidence="10" id="KW-0812">Transmembrane</keyword>
<dbReference type="InterPro" id="IPR028601">
    <property type="entry name" value="NUBP1/Nbp35"/>
</dbReference>
<dbReference type="PANTHER" id="PTHR23264">
    <property type="entry name" value="NUCLEOTIDE-BINDING PROTEIN NBP35 YEAST -RELATED"/>
    <property type="match status" value="1"/>
</dbReference>
<dbReference type="PANTHER" id="PTHR23264:SF19">
    <property type="entry name" value="CYTOSOLIC FE-S CLUSTER ASSEMBLY FACTOR NUBP2"/>
    <property type="match status" value="1"/>
</dbReference>
<accession>A0A2C6LC88</accession>
<dbReference type="GO" id="GO:0005829">
    <property type="term" value="C:cytosol"/>
    <property type="evidence" value="ECO:0007669"/>
    <property type="project" value="TreeGrafter"/>
</dbReference>
<comment type="caution">
    <text evidence="11">The sequence shown here is derived from an EMBL/GenBank/DDBJ whole genome shotgun (WGS) entry which is preliminary data.</text>
</comment>
<keyword evidence="12" id="KW-1185">Reference proteome</keyword>
<evidence type="ECO:0000256" key="6">
    <source>
        <dbReference type="ARBA" id="ARBA00023004"/>
    </source>
</evidence>
<evidence type="ECO:0000256" key="2">
    <source>
        <dbReference type="ARBA" id="ARBA00022490"/>
    </source>
</evidence>
<feature type="binding site" evidence="8">
    <location>
        <begin position="304"/>
        <end position="311"/>
    </location>
    <ligand>
        <name>ATP</name>
        <dbReference type="ChEBI" id="CHEBI:30616"/>
    </ligand>
</feature>
<dbReference type="VEuPathDB" id="ToxoDB:CSUI_001289"/>
<dbReference type="RefSeq" id="XP_067926530.1">
    <property type="nucleotide sequence ID" value="XM_068061495.1"/>
</dbReference>
<keyword evidence="6 8" id="KW-0408">Iron</keyword>
<feature type="binding site" evidence="8">
    <location>
        <position position="261"/>
    </location>
    <ligand>
        <name>[4Fe-4S] cluster</name>
        <dbReference type="ChEBI" id="CHEBI:49883"/>
        <label>1</label>
    </ligand>
</feature>
<feature type="compositionally biased region" description="Low complexity" evidence="9">
    <location>
        <begin position="159"/>
        <end position="193"/>
    </location>
</feature>
<feature type="compositionally biased region" description="Polar residues" evidence="9">
    <location>
        <begin position="114"/>
        <end position="124"/>
    </location>
</feature>
<organism evidence="11 12">
    <name type="scientific">Cystoisospora suis</name>
    <dbReference type="NCBI Taxonomy" id="483139"/>
    <lineage>
        <taxon>Eukaryota</taxon>
        <taxon>Sar</taxon>
        <taxon>Alveolata</taxon>
        <taxon>Apicomplexa</taxon>
        <taxon>Conoidasida</taxon>
        <taxon>Coccidia</taxon>
        <taxon>Eucoccidiorida</taxon>
        <taxon>Eimeriorina</taxon>
        <taxon>Sarcocystidae</taxon>
        <taxon>Cystoisospora</taxon>
    </lineage>
</organism>
<keyword evidence="4 8" id="KW-0547">Nucleotide-binding</keyword>
<feature type="binding site" evidence="8">
    <location>
        <position position="252"/>
    </location>
    <ligand>
        <name>[4Fe-4S] cluster</name>
        <dbReference type="ChEBI" id="CHEBI:49883"/>
        <label>1</label>
    </ligand>
</feature>
<dbReference type="GO" id="GO:0005524">
    <property type="term" value="F:ATP binding"/>
    <property type="evidence" value="ECO:0007669"/>
    <property type="project" value="UniProtKB-KW"/>
</dbReference>
<evidence type="ECO:0000256" key="8">
    <source>
        <dbReference type="HAMAP-Rule" id="MF_03038"/>
    </source>
</evidence>
<keyword evidence="1 8" id="KW-0004">4Fe-4S</keyword>
<dbReference type="HAMAP" id="MF_02040">
    <property type="entry name" value="Mrp_NBP35"/>
    <property type="match status" value="1"/>
</dbReference>
<dbReference type="Proteomes" id="UP000221165">
    <property type="component" value="Unassembled WGS sequence"/>
</dbReference>
<dbReference type="HAMAP" id="MF_03038">
    <property type="entry name" value="NUBP1"/>
    <property type="match status" value="1"/>
</dbReference>
<evidence type="ECO:0000313" key="12">
    <source>
        <dbReference type="Proteomes" id="UP000221165"/>
    </source>
</evidence>
<feature type="binding site" evidence="8">
    <location>
        <position position="238"/>
    </location>
    <ligand>
        <name>[4Fe-4S] cluster</name>
        <dbReference type="ChEBI" id="CHEBI:49883"/>
        <label>1</label>
    </ligand>
</feature>
<name>A0A2C6LC88_9APIC</name>
<dbReference type="InterPro" id="IPR027417">
    <property type="entry name" value="P-loop_NTPase"/>
</dbReference>
<sequence length="550" mass="57152">MNSMSGEKRNLFWVGLGAGVAVGTAGTLVGVSAYLHYRRSRNEASVSSSSFLSSVLSSFFPSDRHPSAVPKRLSSSSASPLHCRESAGASAVSSSSSSCLLPHDRRRGSAGSDGVSTAATPTKNSSLSYYSSSSPSDSHSPSPSSPPREKPDPSFFFQTTSSTPPAVSTSSSSPLPVASPSISVTAPSSSSYPSEKDLHSSSTNSSHPPSTPPSSSVPPEPVEAKARGKEEEAEHGGCPGIGSESAGRVSACEGCPNQSFCASGGEGGGGMVATVDSKSVQNAVTANIARRLSGVKKKILILSGKGGVGKSTVASQLAWTAAARGLRVGLCDVDVCGPSIPLMMRAIHGEVHQSAEGWQPVYVRDNLAVMSIGFLLPDTDSAVIWRGPKKNGLIRQFLAEVLWGDLDILLIDTPPGTSDEHLSLVSLLASDGAVVVTTPQEASLQDVRKEINFCKKAGVKVLGVVENMSGSIFSQSNPDGAKNMCEQMEVPYAGSIPLDPSLLRACEEGFAVVEENPTDAASEALERLMTDLLTNLGLPQTRDEDEDDEL</sequence>
<comment type="subunit">
    <text evidence="8">Heterotetramer of 2 NUBP1 and 2 NUBP2 chains.</text>
</comment>
<dbReference type="CDD" id="cd02037">
    <property type="entry name" value="Mrp_NBP35"/>
    <property type="match status" value="1"/>
</dbReference>
<dbReference type="Pfam" id="PF10609">
    <property type="entry name" value="ParA"/>
    <property type="match status" value="1"/>
</dbReference>
<evidence type="ECO:0000256" key="4">
    <source>
        <dbReference type="ARBA" id="ARBA00022741"/>
    </source>
</evidence>
<comment type="cofactor">
    <cofactor evidence="8">
        <name>[4Fe-4S] cluster</name>
        <dbReference type="ChEBI" id="CHEBI:49883"/>
    </cofactor>
    <text evidence="8">Binds 4 [4Fe-4S] clusters per heterotetramer. Contains two stable clusters in the N-termini of NUBP1 and two labile, bridging clusters between subunits of the NUBP1-NUBP2 heterotetramer.</text>
</comment>
<dbReference type="InterPro" id="IPR033756">
    <property type="entry name" value="YlxH/NBP35"/>
</dbReference>
<reference evidence="11 12" key="1">
    <citation type="journal article" date="2017" name="Int. J. Parasitol.">
        <title>The genome of the protozoan parasite Cystoisospora suis and a reverse vaccinology approach to identify vaccine candidates.</title>
        <authorList>
            <person name="Palmieri N."/>
            <person name="Shrestha A."/>
            <person name="Ruttkowski B."/>
            <person name="Beck T."/>
            <person name="Vogl C."/>
            <person name="Tomley F."/>
            <person name="Blake D.P."/>
            <person name="Joachim A."/>
        </authorList>
    </citation>
    <scope>NUCLEOTIDE SEQUENCE [LARGE SCALE GENOMIC DNA]</scope>
    <source>
        <strain evidence="11 12">Wien I</strain>
    </source>
</reference>
<keyword evidence="2 8" id="KW-0963">Cytoplasm</keyword>
<dbReference type="GeneID" id="94424706"/>
<dbReference type="AlphaFoldDB" id="A0A2C6LC88"/>
<dbReference type="GO" id="GO:0016226">
    <property type="term" value="P:iron-sulfur cluster assembly"/>
    <property type="evidence" value="ECO:0007669"/>
    <property type="project" value="UniProtKB-UniRule"/>
</dbReference>
<dbReference type="GO" id="GO:0051539">
    <property type="term" value="F:4 iron, 4 sulfur cluster binding"/>
    <property type="evidence" value="ECO:0007669"/>
    <property type="project" value="UniProtKB-UniRule"/>
</dbReference>
<proteinExistence type="inferred from homology"/>
<protein>
    <recommendedName>
        <fullName evidence="8">Cytosolic Fe-S cluster assembly factor NUBP1 homolog</fullName>
    </recommendedName>
</protein>
<dbReference type="EMBL" id="MIGC01000505">
    <property type="protein sequence ID" value="PHJ24858.1"/>
    <property type="molecule type" value="Genomic_DNA"/>
</dbReference>